<dbReference type="InterPro" id="IPR003599">
    <property type="entry name" value="Ig_sub"/>
</dbReference>
<evidence type="ECO:0000259" key="7">
    <source>
        <dbReference type="SMART" id="SM00409"/>
    </source>
</evidence>
<keyword evidence="3 5" id="KW-0472">Membrane</keyword>
<accession>A0A4W5JLH9</accession>
<dbReference type="PANTHER" id="PTHR11860:SF87">
    <property type="entry name" value="CMRF35-LIKE MOLECULE 8"/>
    <property type="match status" value="1"/>
</dbReference>
<dbReference type="Gene3D" id="2.60.40.10">
    <property type="entry name" value="Immunoglobulins"/>
    <property type="match status" value="2"/>
</dbReference>
<dbReference type="Ensembl" id="ENSHHUT00000000537.1">
    <property type="protein sequence ID" value="ENSHHUP00000000526.1"/>
    <property type="gene ID" value="ENSHHUG00000000281.1"/>
</dbReference>
<feature type="region of interest" description="Disordered" evidence="4">
    <location>
        <begin position="224"/>
        <end position="244"/>
    </location>
</feature>
<feature type="signal peptide" evidence="6">
    <location>
        <begin position="1"/>
        <end position="23"/>
    </location>
</feature>
<feature type="compositionally biased region" description="Polar residues" evidence="4">
    <location>
        <begin position="288"/>
        <end position="301"/>
    </location>
</feature>
<evidence type="ECO:0000313" key="9">
    <source>
        <dbReference type="Proteomes" id="UP000314982"/>
    </source>
</evidence>
<dbReference type="InterPro" id="IPR036179">
    <property type="entry name" value="Ig-like_dom_sf"/>
</dbReference>
<dbReference type="STRING" id="62062.ENSHHUP00000000526"/>
<dbReference type="GO" id="GO:0005886">
    <property type="term" value="C:plasma membrane"/>
    <property type="evidence" value="ECO:0007669"/>
    <property type="project" value="TreeGrafter"/>
</dbReference>
<comment type="subcellular location">
    <subcellularLocation>
        <location evidence="1">Membrane</location>
    </subcellularLocation>
</comment>
<dbReference type="SUPFAM" id="SSF48726">
    <property type="entry name" value="Immunoglobulin"/>
    <property type="match status" value="2"/>
</dbReference>
<evidence type="ECO:0000256" key="2">
    <source>
        <dbReference type="ARBA" id="ARBA00022692"/>
    </source>
</evidence>
<keyword evidence="9" id="KW-1185">Reference proteome</keyword>
<reference evidence="9" key="1">
    <citation type="submission" date="2018-06" db="EMBL/GenBank/DDBJ databases">
        <title>Genome assembly of Danube salmon.</title>
        <authorList>
            <person name="Macqueen D.J."/>
            <person name="Gundappa M.K."/>
        </authorList>
    </citation>
    <scope>NUCLEOTIDE SEQUENCE [LARGE SCALE GENOMIC DNA]</scope>
</reference>
<feature type="region of interest" description="Disordered" evidence="4">
    <location>
        <begin position="357"/>
        <end position="379"/>
    </location>
</feature>
<keyword evidence="2 5" id="KW-0812">Transmembrane</keyword>
<dbReference type="InterPro" id="IPR050671">
    <property type="entry name" value="CD300_family_receptors"/>
</dbReference>
<evidence type="ECO:0000256" key="6">
    <source>
        <dbReference type="SAM" id="SignalP"/>
    </source>
</evidence>
<dbReference type="Proteomes" id="UP000314982">
    <property type="component" value="Unassembled WGS sequence"/>
</dbReference>
<dbReference type="PANTHER" id="PTHR11860">
    <property type="entry name" value="POLYMERIC-IMMUNOGLOBULIN RECEPTOR"/>
    <property type="match status" value="1"/>
</dbReference>
<feature type="compositionally biased region" description="Low complexity" evidence="4">
    <location>
        <begin position="224"/>
        <end position="239"/>
    </location>
</feature>
<evidence type="ECO:0000256" key="4">
    <source>
        <dbReference type="SAM" id="MobiDB-lite"/>
    </source>
</evidence>
<keyword evidence="6" id="KW-0732">Signal</keyword>
<reference evidence="8" key="2">
    <citation type="submission" date="2025-08" db="UniProtKB">
        <authorList>
            <consortium name="Ensembl"/>
        </authorList>
    </citation>
    <scope>IDENTIFICATION</scope>
</reference>
<evidence type="ECO:0000256" key="1">
    <source>
        <dbReference type="ARBA" id="ARBA00004370"/>
    </source>
</evidence>
<protein>
    <recommendedName>
        <fullName evidence="7">Immunoglobulin domain-containing protein</fullName>
    </recommendedName>
</protein>
<feature type="region of interest" description="Disordered" evidence="4">
    <location>
        <begin position="280"/>
        <end position="301"/>
    </location>
</feature>
<evidence type="ECO:0000313" key="8">
    <source>
        <dbReference type="Ensembl" id="ENSHHUP00000000526.1"/>
    </source>
</evidence>
<dbReference type="GeneTree" id="ENSGT00950000182977"/>
<feature type="transmembrane region" description="Helical" evidence="5">
    <location>
        <begin position="254"/>
        <end position="273"/>
    </location>
</feature>
<reference evidence="8" key="3">
    <citation type="submission" date="2025-09" db="UniProtKB">
        <authorList>
            <consortium name="Ensembl"/>
        </authorList>
    </citation>
    <scope>IDENTIFICATION</scope>
</reference>
<feature type="chain" id="PRO_5021194763" description="Immunoglobulin domain-containing protein" evidence="6">
    <location>
        <begin position="24"/>
        <end position="379"/>
    </location>
</feature>
<dbReference type="InterPro" id="IPR013783">
    <property type="entry name" value="Ig-like_fold"/>
</dbReference>
<sequence length="379" mass="41480">MAPYLLLVLGILFFLTGLSGIHGVSTVSRVSVNEGGSITIPCLYHHGSEKHVKYWCSGYFFTFCSILIRTDSQSAYNWLSIADNVTTRVFTVTIKNLQLGVSGYFWCAVEKGDTTHLYLSVATGTAGLYVDQQHVTGVEGQSVTVNCNYSNSGGFCWCRLGGSCVKSSVGSLDGASVEIKRILANGKKVMIVTMSQLKMKNTGWYWCAVGDLQMPVHITVNQPNTIQSNTTTTNQNNGGTDEKRQERIQSLLEVLFIPLSLLGVVIAGILVTWKMLRKHKDKKAKDQPPNTSVQSADSEQDITYSTVSHTRGTAQQDLNPESHSDIYSTVIPKQHRTAQKDLLPDDAVTYSTVVTKNKTQPNAAEPDDVVHSTVAAHQI</sequence>
<dbReference type="Pfam" id="PF07686">
    <property type="entry name" value="V-set"/>
    <property type="match status" value="1"/>
</dbReference>
<evidence type="ECO:0000256" key="5">
    <source>
        <dbReference type="SAM" id="Phobius"/>
    </source>
</evidence>
<dbReference type="AlphaFoldDB" id="A0A4W5JLH9"/>
<feature type="domain" description="Immunoglobulin" evidence="7">
    <location>
        <begin position="27"/>
        <end position="120"/>
    </location>
</feature>
<keyword evidence="5" id="KW-1133">Transmembrane helix</keyword>
<dbReference type="InterPro" id="IPR013106">
    <property type="entry name" value="Ig_V-set"/>
</dbReference>
<name>A0A4W5JLH9_9TELE</name>
<dbReference type="SMART" id="SM00409">
    <property type="entry name" value="IG"/>
    <property type="match status" value="2"/>
</dbReference>
<evidence type="ECO:0000256" key="3">
    <source>
        <dbReference type="ARBA" id="ARBA00023136"/>
    </source>
</evidence>
<proteinExistence type="predicted"/>
<organism evidence="8 9">
    <name type="scientific">Hucho hucho</name>
    <name type="common">huchen</name>
    <dbReference type="NCBI Taxonomy" id="62062"/>
    <lineage>
        <taxon>Eukaryota</taxon>
        <taxon>Metazoa</taxon>
        <taxon>Chordata</taxon>
        <taxon>Craniata</taxon>
        <taxon>Vertebrata</taxon>
        <taxon>Euteleostomi</taxon>
        <taxon>Actinopterygii</taxon>
        <taxon>Neopterygii</taxon>
        <taxon>Teleostei</taxon>
        <taxon>Protacanthopterygii</taxon>
        <taxon>Salmoniformes</taxon>
        <taxon>Salmonidae</taxon>
        <taxon>Salmoninae</taxon>
        <taxon>Hucho</taxon>
    </lineage>
</organism>
<feature type="domain" description="Immunoglobulin" evidence="7">
    <location>
        <begin position="132"/>
        <end position="221"/>
    </location>
</feature>
<dbReference type="GO" id="GO:0004888">
    <property type="term" value="F:transmembrane signaling receptor activity"/>
    <property type="evidence" value="ECO:0007669"/>
    <property type="project" value="TreeGrafter"/>
</dbReference>